<evidence type="ECO:0000313" key="3">
    <source>
        <dbReference type="Proteomes" id="UP001142592"/>
    </source>
</evidence>
<keyword evidence="3" id="KW-1185">Reference proteome</keyword>
<name>A0A9X3DDB9_9SPHI</name>
<accession>A0A9X3DDB9</accession>
<evidence type="ECO:0008006" key="4">
    <source>
        <dbReference type="Google" id="ProtNLM"/>
    </source>
</evidence>
<dbReference type="AlphaFoldDB" id="A0A9X3DDB9"/>
<gene>
    <name evidence="2" type="ORF">OQZ29_10080</name>
</gene>
<dbReference type="EMBL" id="JAPJUH010000003">
    <property type="protein sequence ID" value="MCX3265096.1"/>
    <property type="molecule type" value="Genomic_DNA"/>
</dbReference>
<dbReference type="RefSeq" id="WP_010602381.1">
    <property type="nucleotide sequence ID" value="NZ_JAPJUH010000003.1"/>
</dbReference>
<proteinExistence type="predicted"/>
<protein>
    <recommendedName>
        <fullName evidence="4">DNA-binding protein</fullName>
    </recommendedName>
</protein>
<sequence>MKKLSLILFFSFASIMVKAQTLILAKDAAQYIGKTISVCDSVYSTKALDKLSLINLGGAYPKELLTIVINKEDQAKFTAEPSSMYMGNNICVTGVVTEFKGKRQIIVTDPKQIVVK</sequence>
<evidence type="ECO:0000256" key="1">
    <source>
        <dbReference type="SAM" id="SignalP"/>
    </source>
</evidence>
<organism evidence="2 3">
    <name type="scientific">Pedobacter agri</name>
    <dbReference type="NCBI Taxonomy" id="454586"/>
    <lineage>
        <taxon>Bacteria</taxon>
        <taxon>Pseudomonadati</taxon>
        <taxon>Bacteroidota</taxon>
        <taxon>Sphingobacteriia</taxon>
        <taxon>Sphingobacteriales</taxon>
        <taxon>Sphingobacteriaceae</taxon>
        <taxon>Pedobacter</taxon>
    </lineage>
</organism>
<evidence type="ECO:0000313" key="2">
    <source>
        <dbReference type="EMBL" id="MCX3265096.1"/>
    </source>
</evidence>
<feature type="chain" id="PRO_5040878816" description="DNA-binding protein" evidence="1">
    <location>
        <begin position="20"/>
        <end position="116"/>
    </location>
</feature>
<comment type="caution">
    <text evidence="2">The sequence shown here is derived from an EMBL/GenBank/DDBJ whole genome shotgun (WGS) entry which is preliminary data.</text>
</comment>
<reference evidence="2" key="1">
    <citation type="submission" date="2022-11" db="EMBL/GenBank/DDBJ databases">
        <authorList>
            <person name="Graham C."/>
            <person name="Newman J.D."/>
        </authorList>
    </citation>
    <scope>NUCLEOTIDE SEQUENCE</scope>
    <source>
        <strain evidence="2">DSM 19486</strain>
    </source>
</reference>
<keyword evidence="1" id="KW-0732">Signal</keyword>
<dbReference type="Proteomes" id="UP001142592">
    <property type="component" value="Unassembled WGS sequence"/>
</dbReference>
<feature type="signal peptide" evidence="1">
    <location>
        <begin position="1"/>
        <end position="19"/>
    </location>
</feature>